<protein>
    <recommendedName>
        <fullName evidence="4">Integral membrane protein</fullName>
    </recommendedName>
</protein>
<sequence length="254" mass="27703">MTAHGRAWLDSHVLDPGRLPLLLALFAFIATFLVTRTITRLIRAGRGPFRNRVSSAGVHVHHAVPGLVVLLIGSFASLAARGTRPWIEIAAVLIGVGASLLLDEFALILHLRDVYWSGEGRVSVELVTLTTACLALLTIGLEPFHFHADPRHHWIHLVMLAGLPVHILTEIVVVLKGKYHVALIGAFVGPVALFASLTLARPHSWWGGRYGPAKAARAAERSRRWDAQWGRLTANIADFVAGGPTDPDPAERRR</sequence>
<keyword evidence="3" id="KW-1185">Reference proteome</keyword>
<comment type="caution">
    <text evidence="2">The sequence shown here is derived from an EMBL/GenBank/DDBJ whole genome shotgun (WGS) entry which is preliminary data.</text>
</comment>
<keyword evidence="1" id="KW-0812">Transmembrane</keyword>
<dbReference type="Proteomes" id="UP000557772">
    <property type="component" value="Unassembled WGS sequence"/>
</dbReference>
<gene>
    <name evidence="2" type="ORF">HJ588_15305</name>
</gene>
<keyword evidence="1" id="KW-1133">Transmembrane helix</keyword>
<feature type="transmembrane region" description="Helical" evidence="1">
    <location>
        <begin position="122"/>
        <end position="141"/>
    </location>
</feature>
<name>A0A849AVD1_9MICO</name>
<accession>A0A849AVD1</accession>
<evidence type="ECO:0000313" key="3">
    <source>
        <dbReference type="Proteomes" id="UP000557772"/>
    </source>
</evidence>
<evidence type="ECO:0000313" key="2">
    <source>
        <dbReference type="EMBL" id="NNG40632.1"/>
    </source>
</evidence>
<feature type="transmembrane region" description="Helical" evidence="1">
    <location>
        <begin position="153"/>
        <end position="174"/>
    </location>
</feature>
<feature type="transmembrane region" description="Helical" evidence="1">
    <location>
        <begin position="181"/>
        <end position="200"/>
    </location>
</feature>
<evidence type="ECO:0000256" key="1">
    <source>
        <dbReference type="SAM" id="Phobius"/>
    </source>
</evidence>
<feature type="transmembrane region" description="Helical" evidence="1">
    <location>
        <begin position="86"/>
        <end position="110"/>
    </location>
</feature>
<organism evidence="2 3">
    <name type="scientific">Flexivirga aerilata</name>
    <dbReference type="NCBI Taxonomy" id="1656889"/>
    <lineage>
        <taxon>Bacteria</taxon>
        <taxon>Bacillati</taxon>
        <taxon>Actinomycetota</taxon>
        <taxon>Actinomycetes</taxon>
        <taxon>Micrococcales</taxon>
        <taxon>Dermacoccaceae</taxon>
        <taxon>Flexivirga</taxon>
    </lineage>
</organism>
<feature type="transmembrane region" description="Helical" evidence="1">
    <location>
        <begin position="20"/>
        <end position="39"/>
    </location>
</feature>
<proteinExistence type="predicted"/>
<dbReference type="AlphaFoldDB" id="A0A849AVD1"/>
<feature type="transmembrane region" description="Helical" evidence="1">
    <location>
        <begin position="60"/>
        <end position="80"/>
    </location>
</feature>
<dbReference type="EMBL" id="JABENB010000002">
    <property type="protein sequence ID" value="NNG40632.1"/>
    <property type="molecule type" value="Genomic_DNA"/>
</dbReference>
<reference evidence="2 3" key="1">
    <citation type="submission" date="2020-05" db="EMBL/GenBank/DDBJ databases">
        <title>Flexivirga sp. ID2601S isolated from air conditioner.</title>
        <authorList>
            <person name="Kim D.H."/>
        </authorList>
    </citation>
    <scope>NUCLEOTIDE SEQUENCE [LARGE SCALE GENOMIC DNA]</scope>
    <source>
        <strain evidence="2 3">ID2601S</strain>
    </source>
</reference>
<keyword evidence="1" id="KW-0472">Membrane</keyword>
<evidence type="ECO:0008006" key="4">
    <source>
        <dbReference type="Google" id="ProtNLM"/>
    </source>
</evidence>